<organism evidence="2 3">
    <name type="scientific">Fusarium irregulare</name>
    <dbReference type="NCBI Taxonomy" id="2494466"/>
    <lineage>
        <taxon>Eukaryota</taxon>
        <taxon>Fungi</taxon>
        <taxon>Dikarya</taxon>
        <taxon>Ascomycota</taxon>
        <taxon>Pezizomycotina</taxon>
        <taxon>Sordariomycetes</taxon>
        <taxon>Hypocreomycetidae</taxon>
        <taxon>Hypocreales</taxon>
        <taxon>Nectriaceae</taxon>
        <taxon>Fusarium</taxon>
        <taxon>Fusarium incarnatum-equiseti species complex</taxon>
    </lineage>
</organism>
<gene>
    <name evidence="2" type="ORF">NW766_000888</name>
</gene>
<sequence length="517" mass="56330">MWTEVIHLPKVAQRIGKSTPSSLRQSSSTLESTHKGINDITEIYGSIVTTQASSTVHALPKTSRYYCDPPIYDSVRQVLAAEPVYAVSVISAIERLPPNKRDTLLNCDRMTNTDGTIGTSSEPLDEGDRPGKRFRTDDFSDLGPGDRLSGAGGSGESISESRNRSYQGTGGDEGDEEGSDDKGGRGSRSPSSSTKERNQNKRRRWILAKQGDPKSDRNARFYMDQETLNTVLRKIDTHKGRPRGIEQWIKHCTDLYQKVWNTIFPKDQFPQLREPLSAFHPQDSDACNLGQLLASQAEILVGAMYDAKAHEAMRTGMVTSKDEYQLSAGENIELVSNVIAIALLNSPSATGAAHWLAHASPDKIRTTWRESSDGPCPPSIPVPTADEDGPESSVPPLLAVLPNPAHQVVDSTEDSQVIPIPLFPSGTLLEIQPYSSTNTQTAYLTVPSNWYVASTRPASSMGPPILNQAFGTPFDVTPPGTDSLEQLNWNSADLPGNQTVSLQAIEGRSKAQQEFSV</sequence>
<keyword evidence="3" id="KW-1185">Reference proteome</keyword>
<feature type="compositionally biased region" description="Basic and acidic residues" evidence="1">
    <location>
        <begin position="126"/>
        <end position="138"/>
    </location>
</feature>
<protein>
    <submittedName>
        <fullName evidence="2">Uncharacterized protein</fullName>
    </submittedName>
</protein>
<evidence type="ECO:0000313" key="3">
    <source>
        <dbReference type="Proteomes" id="UP001152130"/>
    </source>
</evidence>
<dbReference type="Proteomes" id="UP001152130">
    <property type="component" value="Unassembled WGS sequence"/>
</dbReference>
<proteinExistence type="predicted"/>
<comment type="caution">
    <text evidence="2">The sequence shown here is derived from an EMBL/GenBank/DDBJ whole genome shotgun (WGS) entry which is preliminary data.</text>
</comment>
<evidence type="ECO:0000256" key="1">
    <source>
        <dbReference type="SAM" id="MobiDB-lite"/>
    </source>
</evidence>
<name>A0A9W8Q2H8_9HYPO</name>
<accession>A0A9W8Q2H8</accession>
<feature type="region of interest" description="Disordered" evidence="1">
    <location>
        <begin position="369"/>
        <end position="393"/>
    </location>
</feature>
<evidence type="ECO:0000313" key="2">
    <source>
        <dbReference type="EMBL" id="KAJ4024648.1"/>
    </source>
</evidence>
<dbReference type="EMBL" id="JAPDHF010000001">
    <property type="protein sequence ID" value="KAJ4024648.1"/>
    <property type="molecule type" value="Genomic_DNA"/>
</dbReference>
<dbReference type="AlphaFoldDB" id="A0A9W8Q2H8"/>
<feature type="compositionally biased region" description="Polar residues" evidence="1">
    <location>
        <begin position="109"/>
        <end position="122"/>
    </location>
</feature>
<feature type="region of interest" description="Disordered" evidence="1">
    <location>
        <begin position="101"/>
        <end position="218"/>
    </location>
</feature>
<reference evidence="2" key="1">
    <citation type="submission" date="2022-10" db="EMBL/GenBank/DDBJ databases">
        <title>Fusarium specimens isolated from Avocado Roots.</title>
        <authorList>
            <person name="Stajich J."/>
            <person name="Roper C."/>
            <person name="Heimlech-Rivalta G."/>
        </authorList>
    </citation>
    <scope>NUCLEOTIDE SEQUENCE</scope>
    <source>
        <strain evidence="2">CF00143</strain>
    </source>
</reference>